<protein>
    <submittedName>
        <fullName evidence="2">Uncharacterized protein</fullName>
    </submittedName>
</protein>
<keyword evidence="1" id="KW-0472">Membrane</keyword>
<feature type="transmembrane region" description="Helical" evidence="1">
    <location>
        <begin position="12"/>
        <end position="32"/>
    </location>
</feature>
<evidence type="ECO:0000313" key="3">
    <source>
        <dbReference type="Proteomes" id="UP000698173"/>
    </source>
</evidence>
<dbReference type="EMBL" id="DYWT01000034">
    <property type="protein sequence ID" value="HJF30573.1"/>
    <property type="molecule type" value="Genomic_DNA"/>
</dbReference>
<sequence>MELIRNEHGAMFAAAIILLFFVSLFLFSLVSWHDSLQQSYDSLETYYENETVRIMNRDE</sequence>
<name>A0A921FVQ3_SPOPS</name>
<dbReference type="AlphaFoldDB" id="A0A921FVQ3"/>
<keyword evidence="1" id="KW-1133">Transmembrane helix</keyword>
<evidence type="ECO:0000313" key="2">
    <source>
        <dbReference type="EMBL" id="HJF30573.1"/>
    </source>
</evidence>
<accession>A0A921FVQ3</accession>
<evidence type="ECO:0000256" key="1">
    <source>
        <dbReference type="SAM" id="Phobius"/>
    </source>
</evidence>
<reference evidence="2" key="1">
    <citation type="journal article" date="2021" name="PeerJ">
        <title>Extensive microbial diversity within the chicken gut microbiome revealed by metagenomics and culture.</title>
        <authorList>
            <person name="Gilroy R."/>
            <person name="Ravi A."/>
            <person name="Getino M."/>
            <person name="Pursley I."/>
            <person name="Horton D.L."/>
            <person name="Alikhan N.F."/>
            <person name="Baker D."/>
            <person name="Gharbi K."/>
            <person name="Hall N."/>
            <person name="Watson M."/>
            <person name="Adriaenssens E.M."/>
            <person name="Foster-Nyarko E."/>
            <person name="Jarju S."/>
            <person name="Secka A."/>
            <person name="Antonio M."/>
            <person name="Oren A."/>
            <person name="Chaudhuri R.R."/>
            <person name="La Ragione R."/>
            <person name="Hildebrand F."/>
            <person name="Pallen M.J."/>
        </authorList>
    </citation>
    <scope>NUCLEOTIDE SEQUENCE</scope>
    <source>
        <strain evidence="2">CHK171-7178</strain>
    </source>
</reference>
<reference evidence="2" key="2">
    <citation type="submission" date="2021-09" db="EMBL/GenBank/DDBJ databases">
        <authorList>
            <person name="Gilroy R."/>
        </authorList>
    </citation>
    <scope>NUCLEOTIDE SEQUENCE</scope>
    <source>
        <strain evidence="2">CHK171-7178</strain>
    </source>
</reference>
<comment type="caution">
    <text evidence="2">The sequence shown here is derived from an EMBL/GenBank/DDBJ whole genome shotgun (WGS) entry which is preliminary data.</text>
</comment>
<proteinExistence type="predicted"/>
<keyword evidence="1" id="KW-0812">Transmembrane</keyword>
<organism evidence="2 3">
    <name type="scientific">Sporosarcina psychrophila</name>
    <name type="common">Bacillus psychrophilus</name>
    <dbReference type="NCBI Taxonomy" id="1476"/>
    <lineage>
        <taxon>Bacteria</taxon>
        <taxon>Bacillati</taxon>
        <taxon>Bacillota</taxon>
        <taxon>Bacilli</taxon>
        <taxon>Bacillales</taxon>
        <taxon>Caryophanaceae</taxon>
        <taxon>Sporosarcina</taxon>
    </lineage>
</organism>
<gene>
    <name evidence="2" type="ORF">K8V56_02190</name>
</gene>
<dbReference type="Proteomes" id="UP000698173">
    <property type="component" value="Unassembled WGS sequence"/>
</dbReference>